<keyword evidence="2" id="KW-1185">Reference proteome</keyword>
<proteinExistence type="predicted"/>
<accession>A0A8X6IBT3</accession>
<gene>
    <name evidence="1" type="ORF">NPIL_572651</name>
</gene>
<dbReference type="EMBL" id="BMAW01043282">
    <property type="protein sequence ID" value="GFS38616.1"/>
    <property type="molecule type" value="Genomic_DNA"/>
</dbReference>
<dbReference type="AlphaFoldDB" id="A0A8X6IBT3"/>
<evidence type="ECO:0000313" key="1">
    <source>
        <dbReference type="EMBL" id="GFS38616.1"/>
    </source>
</evidence>
<dbReference type="Proteomes" id="UP000887013">
    <property type="component" value="Unassembled WGS sequence"/>
</dbReference>
<dbReference type="OrthoDB" id="6436099at2759"/>
<protein>
    <submittedName>
        <fullName evidence="1">Uncharacterized protein</fullName>
    </submittedName>
</protein>
<name>A0A8X6IBT3_NEPPI</name>
<sequence>MPKETNKGELTTKEYQEAEDRVIKMVQKESFFSEKDTSLKTFETIRDEEGMIRLKTKIINRKDNANFLYPVVLPAQHEVVKCLILNVHAKNCLEFKYS</sequence>
<reference evidence="1" key="1">
    <citation type="submission" date="2020-08" db="EMBL/GenBank/DDBJ databases">
        <title>Multicomponent nature underlies the extraordinary mechanical properties of spider dragline silk.</title>
        <authorList>
            <person name="Kono N."/>
            <person name="Nakamura H."/>
            <person name="Mori M."/>
            <person name="Yoshida Y."/>
            <person name="Ohtoshi R."/>
            <person name="Malay A.D."/>
            <person name="Moran D.A.P."/>
            <person name="Tomita M."/>
            <person name="Numata K."/>
            <person name="Arakawa K."/>
        </authorList>
    </citation>
    <scope>NUCLEOTIDE SEQUENCE</scope>
</reference>
<comment type="caution">
    <text evidence="1">The sequence shown here is derived from an EMBL/GenBank/DDBJ whole genome shotgun (WGS) entry which is preliminary data.</text>
</comment>
<evidence type="ECO:0000313" key="2">
    <source>
        <dbReference type="Proteomes" id="UP000887013"/>
    </source>
</evidence>
<organism evidence="1 2">
    <name type="scientific">Nephila pilipes</name>
    <name type="common">Giant wood spider</name>
    <name type="synonym">Nephila maculata</name>
    <dbReference type="NCBI Taxonomy" id="299642"/>
    <lineage>
        <taxon>Eukaryota</taxon>
        <taxon>Metazoa</taxon>
        <taxon>Ecdysozoa</taxon>
        <taxon>Arthropoda</taxon>
        <taxon>Chelicerata</taxon>
        <taxon>Arachnida</taxon>
        <taxon>Araneae</taxon>
        <taxon>Araneomorphae</taxon>
        <taxon>Entelegynae</taxon>
        <taxon>Araneoidea</taxon>
        <taxon>Nephilidae</taxon>
        <taxon>Nephila</taxon>
    </lineage>
</organism>